<dbReference type="EMBL" id="MU003538">
    <property type="protein sequence ID" value="KAF2464306.1"/>
    <property type="molecule type" value="Genomic_DNA"/>
</dbReference>
<sequence length="150" mass="17095">MAEHQMNWKPIDNILNFQKYSEAEFAISFTTSFAASDLGFMLFTYRSMHKHCRQLMMQLRYIRMYVDSDYRQKSVSSGALLNSRKRVTIRICSISFHIDIDVTKLAITVASIPLMISILKICELDIGLLISQNPHSFNPLVASPTGQPSS</sequence>
<protein>
    <submittedName>
        <fullName evidence="1">Uncharacterized protein</fullName>
    </submittedName>
</protein>
<accession>A0ACB6QBN3</accession>
<comment type="caution">
    <text evidence="1">The sequence shown here is derived from an EMBL/GenBank/DDBJ whole genome shotgun (WGS) entry which is preliminary data.</text>
</comment>
<name>A0ACB6QBN3_9PLEO</name>
<keyword evidence="2" id="KW-1185">Reference proteome</keyword>
<evidence type="ECO:0000313" key="2">
    <source>
        <dbReference type="Proteomes" id="UP000799755"/>
    </source>
</evidence>
<gene>
    <name evidence="1" type="ORF">BDR25DRAFT_361810</name>
</gene>
<organism evidence="1 2">
    <name type="scientific">Lindgomyces ingoldianus</name>
    <dbReference type="NCBI Taxonomy" id="673940"/>
    <lineage>
        <taxon>Eukaryota</taxon>
        <taxon>Fungi</taxon>
        <taxon>Dikarya</taxon>
        <taxon>Ascomycota</taxon>
        <taxon>Pezizomycotina</taxon>
        <taxon>Dothideomycetes</taxon>
        <taxon>Pleosporomycetidae</taxon>
        <taxon>Pleosporales</taxon>
        <taxon>Lindgomycetaceae</taxon>
        <taxon>Lindgomyces</taxon>
    </lineage>
</organism>
<evidence type="ECO:0000313" key="1">
    <source>
        <dbReference type="EMBL" id="KAF2464306.1"/>
    </source>
</evidence>
<proteinExistence type="predicted"/>
<reference evidence="1" key="1">
    <citation type="journal article" date="2020" name="Stud. Mycol.">
        <title>101 Dothideomycetes genomes: a test case for predicting lifestyles and emergence of pathogens.</title>
        <authorList>
            <person name="Haridas S."/>
            <person name="Albert R."/>
            <person name="Binder M."/>
            <person name="Bloem J."/>
            <person name="Labutti K."/>
            <person name="Salamov A."/>
            <person name="Andreopoulos B."/>
            <person name="Baker S."/>
            <person name="Barry K."/>
            <person name="Bills G."/>
            <person name="Bluhm B."/>
            <person name="Cannon C."/>
            <person name="Castanera R."/>
            <person name="Culley D."/>
            <person name="Daum C."/>
            <person name="Ezra D."/>
            <person name="Gonzalez J."/>
            <person name="Henrissat B."/>
            <person name="Kuo A."/>
            <person name="Liang C."/>
            <person name="Lipzen A."/>
            <person name="Lutzoni F."/>
            <person name="Magnuson J."/>
            <person name="Mondo S."/>
            <person name="Nolan M."/>
            <person name="Ohm R."/>
            <person name="Pangilinan J."/>
            <person name="Park H.-J."/>
            <person name="Ramirez L."/>
            <person name="Alfaro M."/>
            <person name="Sun H."/>
            <person name="Tritt A."/>
            <person name="Yoshinaga Y."/>
            <person name="Zwiers L.-H."/>
            <person name="Turgeon B."/>
            <person name="Goodwin S."/>
            <person name="Spatafora J."/>
            <person name="Crous P."/>
            <person name="Grigoriev I."/>
        </authorList>
    </citation>
    <scope>NUCLEOTIDE SEQUENCE</scope>
    <source>
        <strain evidence="1">ATCC 200398</strain>
    </source>
</reference>
<dbReference type="Proteomes" id="UP000799755">
    <property type="component" value="Unassembled WGS sequence"/>
</dbReference>